<keyword evidence="3" id="KW-1185">Reference proteome</keyword>
<sequence length="158" mass="17997">MIEDPLAALRPLHEPPPVSWWPPAPGWWIVLLLIVAAAIMIFRYERRMAPRRAALHELKLLKKNMDKIDHPVATLNQLLKRYALVCWPAAKVASLTGEDWLFFLDASGGNGKFSKGVGRLLLSDPYQKQHTDSNKITQLITLTQRWIKTNTPQKNPDV</sequence>
<proteinExistence type="predicted"/>
<gene>
    <name evidence="2" type="ORF">SAMN05216302_101231</name>
</gene>
<evidence type="ECO:0000313" key="3">
    <source>
        <dbReference type="Proteomes" id="UP000199533"/>
    </source>
</evidence>
<organism evidence="2 3">
    <name type="scientific">Nitrosomonas aestuarii</name>
    <dbReference type="NCBI Taxonomy" id="52441"/>
    <lineage>
        <taxon>Bacteria</taxon>
        <taxon>Pseudomonadati</taxon>
        <taxon>Pseudomonadota</taxon>
        <taxon>Betaproteobacteria</taxon>
        <taxon>Nitrosomonadales</taxon>
        <taxon>Nitrosomonadaceae</taxon>
        <taxon>Nitrosomonas</taxon>
    </lineage>
</organism>
<accession>A0A1I4BJE4</accession>
<dbReference type="EMBL" id="FOSP01000012">
    <property type="protein sequence ID" value="SFK68046.1"/>
    <property type="molecule type" value="Genomic_DNA"/>
</dbReference>
<dbReference type="Proteomes" id="UP000199533">
    <property type="component" value="Unassembled WGS sequence"/>
</dbReference>
<dbReference type="AlphaFoldDB" id="A0A1I4BJE4"/>
<dbReference type="RefSeq" id="WP_170841620.1">
    <property type="nucleotide sequence ID" value="NZ_FOSP01000012.1"/>
</dbReference>
<keyword evidence="1" id="KW-0812">Transmembrane</keyword>
<dbReference type="InterPro" id="IPR025489">
    <property type="entry name" value="DUF4381"/>
</dbReference>
<dbReference type="Pfam" id="PF14316">
    <property type="entry name" value="DUF4381"/>
    <property type="match status" value="1"/>
</dbReference>
<evidence type="ECO:0000313" key="2">
    <source>
        <dbReference type="EMBL" id="SFK68046.1"/>
    </source>
</evidence>
<dbReference type="STRING" id="52441.SAMN05216302_101231"/>
<keyword evidence="1" id="KW-1133">Transmembrane helix</keyword>
<keyword evidence="1" id="KW-0472">Membrane</keyword>
<protein>
    <recommendedName>
        <fullName evidence="4">DUF4381 domain-containing protein</fullName>
    </recommendedName>
</protein>
<reference evidence="3" key="1">
    <citation type="submission" date="2016-10" db="EMBL/GenBank/DDBJ databases">
        <authorList>
            <person name="Varghese N."/>
            <person name="Submissions S."/>
        </authorList>
    </citation>
    <scope>NUCLEOTIDE SEQUENCE [LARGE SCALE GENOMIC DNA]</scope>
    <source>
        <strain evidence="3">Nm69</strain>
    </source>
</reference>
<feature type="transmembrane region" description="Helical" evidence="1">
    <location>
        <begin position="20"/>
        <end position="42"/>
    </location>
</feature>
<name>A0A1I4BJE4_9PROT</name>
<evidence type="ECO:0000256" key="1">
    <source>
        <dbReference type="SAM" id="Phobius"/>
    </source>
</evidence>
<evidence type="ECO:0008006" key="4">
    <source>
        <dbReference type="Google" id="ProtNLM"/>
    </source>
</evidence>